<gene>
    <name evidence="1" type="ORF">MVEN_01657600</name>
</gene>
<evidence type="ECO:0000313" key="2">
    <source>
        <dbReference type="Proteomes" id="UP000620124"/>
    </source>
</evidence>
<dbReference type="OrthoDB" id="2788229at2759"/>
<dbReference type="AlphaFoldDB" id="A0A8H7CP43"/>
<organism evidence="1 2">
    <name type="scientific">Mycena venus</name>
    <dbReference type="NCBI Taxonomy" id="2733690"/>
    <lineage>
        <taxon>Eukaryota</taxon>
        <taxon>Fungi</taxon>
        <taxon>Dikarya</taxon>
        <taxon>Basidiomycota</taxon>
        <taxon>Agaricomycotina</taxon>
        <taxon>Agaricomycetes</taxon>
        <taxon>Agaricomycetidae</taxon>
        <taxon>Agaricales</taxon>
        <taxon>Marasmiineae</taxon>
        <taxon>Mycenaceae</taxon>
        <taxon>Mycena</taxon>
    </lineage>
</organism>
<evidence type="ECO:0000313" key="1">
    <source>
        <dbReference type="EMBL" id="KAF7344950.1"/>
    </source>
</evidence>
<comment type="caution">
    <text evidence="1">The sequence shown here is derived from an EMBL/GenBank/DDBJ whole genome shotgun (WGS) entry which is preliminary data.</text>
</comment>
<evidence type="ECO:0008006" key="3">
    <source>
        <dbReference type="Google" id="ProtNLM"/>
    </source>
</evidence>
<sequence>MYTQSSRIGISQTILPSRAREAREGTPQGRTTQSAKALTLSDLHALVMKLEARLVAQDEKITVLQRENSELWQEVHRLKGPRLPLEIFLLIVKSARDDKKALKNFSLVCKSWMQVARNILFARISLNAMFWYVKIKPGPILNSPHCTVFPHVRTIDINGSMDDGSDHFAFRTATWMDDVLVHMPKFTALTSLGLLQPGIMGLRCHRPGHTAIAVFISKFAGLTTLECGEIDRAWEDDLVTNFLTNDSEPLAPPPSSITNLVMCESGHLPSSILKWFTDLHFGVIESFVPSDLSTSNPANFKSFMDRFGGSFSNIKLSISGHDKAVQFLDSQYLVILRQLKSIELRFWVSALDCLPRTFAQLPPSIEEITLFLINFGDPDQLSHRECAATWSQLDRTLAGTKFLSLRSLSIVCDRMHFPDFNNTSPTYVNKTQQPFSLPIIAVTSLTQH</sequence>
<accession>A0A8H7CP43</accession>
<reference evidence="1" key="1">
    <citation type="submission" date="2020-05" db="EMBL/GenBank/DDBJ databases">
        <title>Mycena genomes resolve the evolution of fungal bioluminescence.</title>
        <authorList>
            <person name="Tsai I.J."/>
        </authorList>
    </citation>
    <scope>NUCLEOTIDE SEQUENCE</scope>
    <source>
        <strain evidence="1">CCC161011</strain>
    </source>
</reference>
<dbReference type="EMBL" id="JACAZI010000014">
    <property type="protein sequence ID" value="KAF7344950.1"/>
    <property type="molecule type" value="Genomic_DNA"/>
</dbReference>
<protein>
    <recommendedName>
        <fullName evidence="3">F-box domain-containing protein</fullName>
    </recommendedName>
</protein>
<dbReference type="Proteomes" id="UP000620124">
    <property type="component" value="Unassembled WGS sequence"/>
</dbReference>
<name>A0A8H7CP43_9AGAR</name>
<keyword evidence="2" id="KW-1185">Reference proteome</keyword>
<proteinExistence type="predicted"/>